<dbReference type="InterPro" id="IPR027417">
    <property type="entry name" value="P-loop_NTPase"/>
</dbReference>
<feature type="transmembrane region" description="Helical" evidence="6">
    <location>
        <begin position="466"/>
        <end position="486"/>
    </location>
</feature>
<sequence length="537" mass="60283">MGPSGAGKTTLLECISLRNRKFEGAVHYDNRGPTGEFFTCSVLVHQKELLFGFMTPREHLLFHAIARMSKNHTIEQINARVEEVLQEVKLEKCADTIVGGTDPIYMRKGLSGGERKRLSIAAELLLAPQLIFLDEPSSGLDSVMSESIFGTLKDLTQSGRIVVASVHCPSSEMCQQFTHVLLLTFDGRLAYHGRQDAAIRYFSSLSYQCPENYNPSDFYLKLISATPGADPAQEKARMNQLVAAYNASDMVRKTPLAPDETHKQFQMVFGHASSWTLFKINLWRAFIQLQRDWVTFVLWGLVSALVGGLFGILYWQQARSNWRNLLGLLFSVVVANLFTSSLAVMMRFPLDWAIVVREYFSGSNAIGPYLVARFIVDAPMGYGPFLLITLLYWMTGMDSDIGKFVIFALTFISGNWASTSMGQYVSSFSANPFIGLTILPAFVAPMIMFSGILYERSSVPAWLSWLQTLSIVNYSFSALMIQQIHILPKPLALLVMQFVELNPDTMGWDIGMLWIMNFGFQILTYINLSLRLRFATG</sequence>
<dbReference type="GO" id="GO:0005886">
    <property type="term" value="C:plasma membrane"/>
    <property type="evidence" value="ECO:0007669"/>
    <property type="project" value="TreeGrafter"/>
</dbReference>
<evidence type="ECO:0000256" key="4">
    <source>
        <dbReference type="ARBA" id="ARBA00022989"/>
    </source>
</evidence>
<dbReference type="GO" id="GO:0140359">
    <property type="term" value="F:ABC-type transporter activity"/>
    <property type="evidence" value="ECO:0007669"/>
    <property type="project" value="InterPro"/>
</dbReference>
<dbReference type="Pfam" id="PF01061">
    <property type="entry name" value="ABC2_membrane"/>
    <property type="match status" value="1"/>
</dbReference>
<dbReference type="Pfam" id="PF00005">
    <property type="entry name" value="ABC_tran"/>
    <property type="match status" value="1"/>
</dbReference>
<evidence type="ECO:0000256" key="1">
    <source>
        <dbReference type="ARBA" id="ARBA00004141"/>
    </source>
</evidence>
<dbReference type="GO" id="GO:0005524">
    <property type="term" value="F:ATP binding"/>
    <property type="evidence" value="ECO:0007669"/>
    <property type="project" value="InterPro"/>
</dbReference>
<dbReference type="PANTHER" id="PTHR48041:SF139">
    <property type="entry name" value="PROTEIN SCARLET"/>
    <property type="match status" value="1"/>
</dbReference>
<evidence type="ECO:0000256" key="3">
    <source>
        <dbReference type="ARBA" id="ARBA00022692"/>
    </source>
</evidence>
<accession>W7TME6</accession>
<dbReference type="OrthoDB" id="66620at2759"/>
<comment type="subcellular location">
    <subcellularLocation>
        <location evidence="1">Membrane</location>
        <topology evidence="1">Multi-pass membrane protein</topology>
    </subcellularLocation>
</comment>
<dbReference type="EMBL" id="AZIL01001175">
    <property type="protein sequence ID" value="EWM24668.1"/>
    <property type="molecule type" value="Genomic_DNA"/>
</dbReference>
<feature type="domain" description="ABC transporter" evidence="7">
    <location>
        <begin position="1"/>
        <end position="211"/>
    </location>
</feature>
<feature type="transmembrane region" description="Helical" evidence="6">
    <location>
        <begin position="327"/>
        <end position="350"/>
    </location>
</feature>
<dbReference type="InterPro" id="IPR003439">
    <property type="entry name" value="ABC_transporter-like_ATP-bd"/>
</dbReference>
<reference evidence="8 9" key="1">
    <citation type="journal article" date="2014" name="Mol. Plant">
        <title>Chromosome Scale Genome Assembly and Transcriptome Profiling of Nannochloropsis gaditana in Nitrogen Depletion.</title>
        <authorList>
            <person name="Corteggiani Carpinelli E."/>
            <person name="Telatin A."/>
            <person name="Vitulo N."/>
            <person name="Forcato C."/>
            <person name="D'Angelo M."/>
            <person name="Schiavon R."/>
            <person name="Vezzi A."/>
            <person name="Giacometti G.M."/>
            <person name="Morosinotto T."/>
            <person name="Valle G."/>
        </authorList>
    </citation>
    <scope>NUCLEOTIDE SEQUENCE [LARGE SCALE GENOMIC DNA]</scope>
    <source>
        <strain evidence="8 9">B-31</strain>
    </source>
</reference>
<feature type="transmembrane region" description="Helical" evidence="6">
    <location>
        <begin position="293"/>
        <end position="315"/>
    </location>
</feature>
<dbReference type="Gene3D" id="3.40.50.300">
    <property type="entry name" value="P-loop containing nucleotide triphosphate hydrolases"/>
    <property type="match status" value="1"/>
</dbReference>
<dbReference type="Pfam" id="PF19055">
    <property type="entry name" value="ABC2_membrane_7"/>
    <property type="match status" value="1"/>
</dbReference>
<dbReference type="InterPro" id="IPR050352">
    <property type="entry name" value="ABCG_transporters"/>
</dbReference>
<dbReference type="InterPro" id="IPR043926">
    <property type="entry name" value="ABCG_dom"/>
</dbReference>
<dbReference type="PANTHER" id="PTHR48041">
    <property type="entry name" value="ABC TRANSPORTER G FAMILY MEMBER 28"/>
    <property type="match status" value="1"/>
</dbReference>
<proteinExistence type="predicted"/>
<keyword evidence="9" id="KW-1185">Reference proteome</keyword>
<feature type="transmembrane region" description="Helical" evidence="6">
    <location>
        <begin position="506"/>
        <end position="528"/>
    </location>
</feature>
<feature type="transmembrane region" description="Helical" evidence="6">
    <location>
        <begin position="370"/>
        <end position="392"/>
    </location>
</feature>
<comment type="caution">
    <text evidence="8">The sequence shown here is derived from an EMBL/GenBank/DDBJ whole genome shotgun (WGS) entry which is preliminary data.</text>
</comment>
<dbReference type="Proteomes" id="UP000019335">
    <property type="component" value="Chromosome 13"/>
</dbReference>
<dbReference type="SUPFAM" id="SSF52540">
    <property type="entry name" value="P-loop containing nucleoside triphosphate hydrolases"/>
    <property type="match status" value="1"/>
</dbReference>
<organism evidence="8 9">
    <name type="scientific">Nannochloropsis gaditana</name>
    <dbReference type="NCBI Taxonomy" id="72520"/>
    <lineage>
        <taxon>Eukaryota</taxon>
        <taxon>Sar</taxon>
        <taxon>Stramenopiles</taxon>
        <taxon>Ochrophyta</taxon>
        <taxon>Eustigmatophyceae</taxon>
        <taxon>Eustigmatales</taxon>
        <taxon>Monodopsidaceae</taxon>
        <taxon>Nannochloropsis</taxon>
    </lineage>
</organism>
<evidence type="ECO:0000256" key="5">
    <source>
        <dbReference type="ARBA" id="ARBA00023136"/>
    </source>
</evidence>
<dbReference type="PROSITE" id="PS00211">
    <property type="entry name" value="ABC_TRANSPORTER_1"/>
    <property type="match status" value="1"/>
</dbReference>
<protein>
    <submittedName>
        <fullName evidence="8">Abc subfamily abcg</fullName>
    </submittedName>
</protein>
<evidence type="ECO:0000313" key="8">
    <source>
        <dbReference type="EMBL" id="EWM24668.1"/>
    </source>
</evidence>
<gene>
    <name evidence="8" type="ORF">Naga_100055g35</name>
</gene>
<dbReference type="GO" id="GO:0016887">
    <property type="term" value="F:ATP hydrolysis activity"/>
    <property type="evidence" value="ECO:0007669"/>
    <property type="project" value="InterPro"/>
</dbReference>
<dbReference type="AlphaFoldDB" id="W7TME6"/>
<evidence type="ECO:0000313" key="9">
    <source>
        <dbReference type="Proteomes" id="UP000019335"/>
    </source>
</evidence>
<keyword evidence="5 6" id="KW-0472">Membrane</keyword>
<feature type="transmembrane region" description="Helical" evidence="6">
    <location>
        <begin position="433"/>
        <end position="454"/>
    </location>
</feature>
<name>W7TME6_9STRA</name>
<feature type="transmembrane region" description="Helical" evidence="6">
    <location>
        <begin position="404"/>
        <end position="421"/>
    </location>
</feature>
<dbReference type="InterPro" id="IPR017871">
    <property type="entry name" value="ABC_transporter-like_CS"/>
</dbReference>
<dbReference type="InterPro" id="IPR013525">
    <property type="entry name" value="ABC2_TM"/>
</dbReference>
<keyword evidence="2" id="KW-0813">Transport</keyword>
<keyword evidence="4 6" id="KW-1133">Transmembrane helix</keyword>
<keyword evidence="3 6" id="KW-0812">Transmembrane</keyword>
<evidence type="ECO:0000259" key="7">
    <source>
        <dbReference type="PROSITE" id="PS50893"/>
    </source>
</evidence>
<dbReference type="PROSITE" id="PS50893">
    <property type="entry name" value="ABC_TRANSPORTER_2"/>
    <property type="match status" value="1"/>
</dbReference>
<evidence type="ECO:0000256" key="2">
    <source>
        <dbReference type="ARBA" id="ARBA00022448"/>
    </source>
</evidence>
<evidence type="ECO:0000256" key="6">
    <source>
        <dbReference type="SAM" id="Phobius"/>
    </source>
</evidence>